<evidence type="ECO:0000313" key="5">
    <source>
        <dbReference type="EMBL" id="TVU16782.1"/>
    </source>
</evidence>
<dbReference type="PANTHER" id="PTHR10502">
    <property type="entry name" value="ANNEXIN"/>
    <property type="match status" value="1"/>
</dbReference>
<dbReference type="PANTHER" id="PTHR10502:SF120">
    <property type="entry name" value="ANNEXIN"/>
    <property type="match status" value="1"/>
</dbReference>
<evidence type="ECO:0000256" key="3">
    <source>
        <dbReference type="PROSITE-ProRule" id="PRU00176"/>
    </source>
</evidence>
<evidence type="ECO:0000256" key="1">
    <source>
        <dbReference type="ARBA" id="ARBA00022737"/>
    </source>
</evidence>
<dbReference type="GO" id="GO:0001786">
    <property type="term" value="F:phosphatidylserine binding"/>
    <property type="evidence" value="ECO:0007669"/>
    <property type="project" value="TreeGrafter"/>
</dbReference>
<dbReference type="PROSITE" id="PS50102">
    <property type="entry name" value="RRM"/>
    <property type="match status" value="1"/>
</dbReference>
<keyword evidence="1" id="KW-0677">Repeat</keyword>
<accession>A0A5J9TZD7</accession>
<dbReference type="InterPro" id="IPR018502">
    <property type="entry name" value="Annexin_repeat"/>
</dbReference>
<sequence length="335" mass="37683">MLPWILDPASRDATILKQALTGDVTDLRAATEVISSRTPSQLQILRQTYRARFGCYVEHDVTERTSGDHQRLLLSYLAIPRYEGPEADPSLASIDARELYKAGERRLGTDEDVYRRYDRGYTVSVGDDLASTLSVLVFALREADNGGVPQWVKRNGRSLADRVLFLGPVSSFAVDAASIGMSSGCAYFVQRIGSFCVSDGIGRKKYHPEQSRVFNNAKSEFVEELPLRWNREPFMWVSPRPAIATKQEIRSRAANFRIYVGNLPQNVDCNRLRQFFSNHGKVADVRIMYNRKTKRSQGFGFVTMMPAKDDEPADIIAKLHGESLDGRPLQVELAN</sequence>
<dbReference type="Gene3D" id="3.30.70.330">
    <property type="match status" value="1"/>
</dbReference>
<dbReference type="GO" id="GO:0005509">
    <property type="term" value="F:calcium ion binding"/>
    <property type="evidence" value="ECO:0007669"/>
    <property type="project" value="InterPro"/>
</dbReference>
<dbReference type="GO" id="GO:0005544">
    <property type="term" value="F:calcium-dependent phospholipid binding"/>
    <property type="evidence" value="ECO:0007669"/>
    <property type="project" value="InterPro"/>
</dbReference>
<dbReference type="EMBL" id="RWGY01000030">
    <property type="protein sequence ID" value="TVU16782.1"/>
    <property type="molecule type" value="Genomic_DNA"/>
</dbReference>
<proteinExistence type="predicted"/>
<evidence type="ECO:0000313" key="6">
    <source>
        <dbReference type="Proteomes" id="UP000324897"/>
    </source>
</evidence>
<dbReference type="InterPro" id="IPR037104">
    <property type="entry name" value="Annexin_sf"/>
</dbReference>
<gene>
    <name evidence="5" type="ORF">EJB05_36937</name>
</gene>
<dbReference type="GO" id="GO:0009408">
    <property type="term" value="P:response to heat"/>
    <property type="evidence" value="ECO:0007669"/>
    <property type="project" value="TreeGrafter"/>
</dbReference>
<dbReference type="Gramene" id="TVU16782">
    <property type="protein sequence ID" value="TVU16782"/>
    <property type="gene ID" value="EJB05_36937"/>
</dbReference>
<dbReference type="SUPFAM" id="SSF47874">
    <property type="entry name" value="Annexin"/>
    <property type="match status" value="1"/>
</dbReference>
<reference evidence="5 6" key="1">
    <citation type="journal article" date="2019" name="Sci. Rep.">
        <title>A high-quality genome of Eragrostis curvula grass provides insights into Poaceae evolution and supports new strategies to enhance forage quality.</title>
        <authorList>
            <person name="Carballo J."/>
            <person name="Santos B.A.C.M."/>
            <person name="Zappacosta D."/>
            <person name="Garbus I."/>
            <person name="Selva J.P."/>
            <person name="Gallo C.A."/>
            <person name="Diaz A."/>
            <person name="Albertini E."/>
            <person name="Caccamo M."/>
            <person name="Echenique V."/>
        </authorList>
    </citation>
    <scope>NUCLEOTIDE SEQUENCE [LARGE SCALE GENOMIC DNA]</scope>
    <source>
        <strain evidence="6">cv. Victoria</strain>
        <tissue evidence="5">Leaf</tissue>
    </source>
</reference>
<dbReference type="SMART" id="SM00335">
    <property type="entry name" value="ANX"/>
    <property type="match status" value="1"/>
</dbReference>
<evidence type="ECO:0000259" key="4">
    <source>
        <dbReference type="PROSITE" id="PS50102"/>
    </source>
</evidence>
<dbReference type="PRINTS" id="PR00196">
    <property type="entry name" value="ANNEXIN"/>
</dbReference>
<dbReference type="GO" id="GO:0003723">
    <property type="term" value="F:RNA binding"/>
    <property type="evidence" value="ECO:0007669"/>
    <property type="project" value="UniProtKB-UniRule"/>
</dbReference>
<dbReference type="Pfam" id="PF00191">
    <property type="entry name" value="Annexin"/>
    <property type="match status" value="1"/>
</dbReference>
<dbReference type="SUPFAM" id="SSF54928">
    <property type="entry name" value="RNA-binding domain, RBD"/>
    <property type="match status" value="1"/>
</dbReference>
<keyword evidence="2" id="KW-0041">Annexin</keyword>
<keyword evidence="6" id="KW-1185">Reference proteome</keyword>
<keyword evidence="3" id="KW-0694">RNA-binding</keyword>
<dbReference type="AlphaFoldDB" id="A0A5J9TZD7"/>
<dbReference type="OrthoDB" id="694843at2759"/>
<dbReference type="GO" id="GO:0009409">
    <property type="term" value="P:response to cold"/>
    <property type="evidence" value="ECO:0007669"/>
    <property type="project" value="TreeGrafter"/>
</dbReference>
<dbReference type="Proteomes" id="UP000324897">
    <property type="component" value="Unassembled WGS sequence"/>
</dbReference>
<dbReference type="GO" id="GO:0005886">
    <property type="term" value="C:plasma membrane"/>
    <property type="evidence" value="ECO:0007669"/>
    <property type="project" value="TreeGrafter"/>
</dbReference>
<dbReference type="Gene3D" id="1.10.220.10">
    <property type="entry name" value="Annexin"/>
    <property type="match status" value="1"/>
</dbReference>
<dbReference type="Pfam" id="PF00076">
    <property type="entry name" value="RRM_1"/>
    <property type="match status" value="1"/>
</dbReference>
<evidence type="ECO:0000256" key="2">
    <source>
        <dbReference type="ARBA" id="ARBA00023216"/>
    </source>
</evidence>
<protein>
    <recommendedName>
        <fullName evidence="4">RRM domain-containing protein</fullName>
    </recommendedName>
</protein>
<feature type="domain" description="RRM" evidence="4">
    <location>
        <begin position="256"/>
        <end position="335"/>
    </location>
</feature>
<dbReference type="GO" id="GO:0009414">
    <property type="term" value="P:response to water deprivation"/>
    <property type="evidence" value="ECO:0007669"/>
    <property type="project" value="TreeGrafter"/>
</dbReference>
<dbReference type="InterPro" id="IPR000504">
    <property type="entry name" value="RRM_dom"/>
</dbReference>
<dbReference type="InterPro" id="IPR001464">
    <property type="entry name" value="Annexin"/>
</dbReference>
<dbReference type="FunFam" id="1.10.220.10:FF:000015">
    <property type="entry name" value="Annexin"/>
    <property type="match status" value="1"/>
</dbReference>
<organism evidence="5 6">
    <name type="scientific">Eragrostis curvula</name>
    <name type="common">weeping love grass</name>
    <dbReference type="NCBI Taxonomy" id="38414"/>
    <lineage>
        <taxon>Eukaryota</taxon>
        <taxon>Viridiplantae</taxon>
        <taxon>Streptophyta</taxon>
        <taxon>Embryophyta</taxon>
        <taxon>Tracheophyta</taxon>
        <taxon>Spermatophyta</taxon>
        <taxon>Magnoliopsida</taxon>
        <taxon>Liliopsida</taxon>
        <taxon>Poales</taxon>
        <taxon>Poaceae</taxon>
        <taxon>PACMAD clade</taxon>
        <taxon>Chloridoideae</taxon>
        <taxon>Eragrostideae</taxon>
        <taxon>Eragrostidinae</taxon>
        <taxon>Eragrostis</taxon>
    </lineage>
</organism>
<dbReference type="InterPro" id="IPR035979">
    <property type="entry name" value="RBD_domain_sf"/>
</dbReference>
<dbReference type="GO" id="GO:0009651">
    <property type="term" value="P:response to salt stress"/>
    <property type="evidence" value="ECO:0007669"/>
    <property type="project" value="TreeGrafter"/>
</dbReference>
<dbReference type="SMART" id="SM00360">
    <property type="entry name" value="RRM"/>
    <property type="match status" value="1"/>
</dbReference>
<dbReference type="PROSITE" id="PS51897">
    <property type="entry name" value="ANNEXIN_2"/>
    <property type="match status" value="1"/>
</dbReference>
<feature type="non-terminal residue" evidence="5">
    <location>
        <position position="1"/>
    </location>
</feature>
<comment type="caution">
    <text evidence="5">The sequence shown here is derived from an EMBL/GenBank/DDBJ whole genome shotgun (WGS) entry which is preliminary data.</text>
</comment>
<dbReference type="InterPro" id="IPR012677">
    <property type="entry name" value="Nucleotide-bd_a/b_plait_sf"/>
</dbReference>
<dbReference type="GO" id="GO:0005737">
    <property type="term" value="C:cytoplasm"/>
    <property type="evidence" value="ECO:0007669"/>
    <property type="project" value="TreeGrafter"/>
</dbReference>
<name>A0A5J9TZD7_9POAL</name>